<dbReference type="Proteomes" id="UP000783686">
    <property type="component" value="Unassembled WGS sequence"/>
</dbReference>
<feature type="region of interest" description="Disordered" evidence="1">
    <location>
        <begin position="1"/>
        <end position="49"/>
    </location>
</feature>
<comment type="caution">
    <text evidence="2">The sequence shown here is derived from an EMBL/GenBank/DDBJ whole genome shotgun (WGS) entry which is preliminary data.</text>
</comment>
<organism evidence="2 3">
    <name type="scientific">Bursaphelenchus okinawaensis</name>
    <dbReference type="NCBI Taxonomy" id="465554"/>
    <lineage>
        <taxon>Eukaryota</taxon>
        <taxon>Metazoa</taxon>
        <taxon>Ecdysozoa</taxon>
        <taxon>Nematoda</taxon>
        <taxon>Chromadorea</taxon>
        <taxon>Rhabditida</taxon>
        <taxon>Tylenchina</taxon>
        <taxon>Tylenchomorpha</taxon>
        <taxon>Aphelenchoidea</taxon>
        <taxon>Aphelenchoididae</taxon>
        <taxon>Bursaphelenchus</taxon>
    </lineage>
</organism>
<reference evidence="2" key="1">
    <citation type="submission" date="2020-09" db="EMBL/GenBank/DDBJ databases">
        <authorList>
            <person name="Kikuchi T."/>
        </authorList>
    </citation>
    <scope>NUCLEOTIDE SEQUENCE</scope>
    <source>
        <strain evidence="2">SH1</strain>
    </source>
</reference>
<keyword evidence="3" id="KW-1185">Reference proteome</keyword>
<sequence length="267" mass="30210">MSNPPVVHGIPESSNVQYDNNNNPIVYSRNPNSNNVNNPVVYSSNPNNNNNVNNPIVYSNNPNTNNDNPVVYNHNPNNNVNNPIVYSTNPNANVNKPIVYSSNPNNNNNGNSLTGCSCLWRFGNSSEANLFYHIIDYLNITGETYISNIVDVTQRHQRAPSLQDIVKRFNDVFYKTLQFVPKMNDRKKKINAFGGLVELARVADTVYYDVYDRKFQDMIDRLFQIRSAVRSVASCKEVDYLDDYALKLLQIRTEVRSSTGTANSMVS</sequence>
<feature type="compositionally biased region" description="Low complexity" evidence="1">
    <location>
        <begin position="27"/>
        <end position="49"/>
    </location>
</feature>
<dbReference type="EMBL" id="CAJFDH010000005">
    <property type="protein sequence ID" value="CAD5224032.1"/>
    <property type="molecule type" value="Genomic_DNA"/>
</dbReference>
<accession>A0A811L6V5</accession>
<evidence type="ECO:0000313" key="2">
    <source>
        <dbReference type="EMBL" id="CAD5224032.1"/>
    </source>
</evidence>
<evidence type="ECO:0000256" key="1">
    <source>
        <dbReference type="SAM" id="MobiDB-lite"/>
    </source>
</evidence>
<feature type="compositionally biased region" description="Polar residues" evidence="1">
    <location>
        <begin position="12"/>
        <end position="25"/>
    </location>
</feature>
<name>A0A811L6V5_9BILA</name>
<gene>
    <name evidence="2" type="ORF">BOKJ2_LOCUS10802</name>
</gene>
<protein>
    <submittedName>
        <fullName evidence="2">Uncharacterized protein</fullName>
    </submittedName>
</protein>
<dbReference type="EMBL" id="CAJFCW020000005">
    <property type="protein sequence ID" value="CAG9119445.1"/>
    <property type="molecule type" value="Genomic_DNA"/>
</dbReference>
<evidence type="ECO:0000313" key="3">
    <source>
        <dbReference type="Proteomes" id="UP000614601"/>
    </source>
</evidence>
<dbReference type="Proteomes" id="UP000614601">
    <property type="component" value="Unassembled WGS sequence"/>
</dbReference>
<dbReference type="AlphaFoldDB" id="A0A811L6V5"/>
<proteinExistence type="predicted"/>